<proteinExistence type="inferred from homology"/>
<evidence type="ECO:0000256" key="3">
    <source>
        <dbReference type="SAM" id="SignalP"/>
    </source>
</evidence>
<dbReference type="Proteomes" id="UP000751190">
    <property type="component" value="Unassembled WGS sequence"/>
</dbReference>
<dbReference type="GO" id="GO:0009368">
    <property type="term" value="C:endopeptidase Clp complex"/>
    <property type="evidence" value="ECO:0007669"/>
    <property type="project" value="TreeGrafter"/>
</dbReference>
<dbReference type="OMA" id="ERKVFLW"/>
<evidence type="ECO:0000313" key="4">
    <source>
        <dbReference type="EMBL" id="KAG8459236.1"/>
    </source>
</evidence>
<keyword evidence="3" id="KW-0732">Signal</keyword>
<dbReference type="CDD" id="cd07017">
    <property type="entry name" value="S14_ClpP_2"/>
    <property type="match status" value="1"/>
</dbReference>
<dbReference type="GO" id="GO:0004176">
    <property type="term" value="F:ATP-dependent peptidase activity"/>
    <property type="evidence" value="ECO:0007669"/>
    <property type="project" value="InterPro"/>
</dbReference>
<dbReference type="PRINTS" id="PR00127">
    <property type="entry name" value="CLPPROTEASEP"/>
</dbReference>
<dbReference type="InterPro" id="IPR023562">
    <property type="entry name" value="ClpP/TepA"/>
</dbReference>
<comment type="caution">
    <text evidence="4">The sequence shown here is derived from an EMBL/GenBank/DDBJ whole genome shotgun (WGS) entry which is preliminary data.</text>
</comment>
<evidence type="ECO:0000313" key="5">
    <source>
        <dbReference type="Proteomes" id="UP000751190"/>
    </source>
</evidence>
<evidence type="ECO:0000256" key="2">
    <source>
        <dbReference type="RuleBase" id="RU003567"/>
    </source>
</evidence>
<feature type="chain" id="PRO_5035209368" description="ATP-dependent Clp protease proteolytic subunit" evidence="3">
    <location>
        <begin position="22"/>
        <end position="254"/>
    </location>
</feature>
<dbReference type="GO" id="GO:0004252">
    <property type="term" value="F:serine-type endopeptidase activity"/>
    <property type="evidence" value="ECO:0007669"/>
    <property type="project" value="InterPro"/>
</dbReference>
<accession>A0A8J5X2J4</accession>
<comment type="similarity">
    <text evidence="1 2">Belongs to the peptidase S14 family.</text>
</comment>
<sequence length="254" mass="27024">MAAFALTVVSALALVAPPARLGAPASRAGRGVPARPMAAARVAMGAINIDGVRIGPPPDLPSLLLHNRIVYVGTGLVPQVAELIVAQLLYIQFDSGDKPYFMYINSPGTASQDGMTGFETDAFAIADTMRYIRPEAQTICLGMAYGTAAMLLASGARGKRAMLPNAVAMLHQPRSRTQGQASDISLRAKEVLYNRRVLASLLAERCGRQLGTVEEDMGRTKYLTAEECKAYGLVDTVLQSDASLPAVPTFMNKL</sequence>
<feature type="signal peptide" evidence="3">
    <location>
        <begin position="1"/>
        <end position="21"/>
    </location>
</feature>
<gene>
    <name evidence="4" type="ORF">KFE25_005747</name>
</gene>
<dbReference type="Gene3D" id="3.90.226.10">
    <property type="entry name" value="2-enoyl-CoA Hydratase, Chain A, domain 1"/>
    <property type="match status" value="1"/>
</dbReference>
<dbReference type="EMBL" id="JAGTXO010000043">
    <property type="protein sequence ID" value="KAG8459236.1"/>
    <property type="molecule type" value="Genomic_DNA"/>
</dbReference>
<reference evidence="4" key="1">
    <citation type="submission" date="2021-05" db="EMBL/GenBank/DDBJ databases">
        <title>The genome of the haptophyte Pavlova lutheri (Diacronema luteri, Pavlovales) - a model for lipid biosynthesis in eukaryotic algae.</title>
        <authorList>
            <person name="Hulatt C.J."/>
            <person name="Posewitz M.C."/>
        </authorList>
    </citation>
    <scope>NUCLEOTIDE SEQUENCE</scope>
    <source>
        <strain evidence="4">NIVA-4/92</strain>
    </source>
</reference>
<dbReference type="Pfam" id="PF00574">
    <property type="entry name" value="CLP_protease"/>
    <property type="match status" value="1"/>
</dbReference>
<dbReference type="InterPro" id="IPR029045">
    <property type="entry name" value="ClpP/crotonase-like_dom_sf"/>
</dbReference>
<keyword evidence="5" id="KW-1185">Reference proteome</keyword>
<dbReference type="PANTHER" id="PTHR10381">
    <property type="entry name" value="ATP-DEPENDENT CLP PROTEASE PROTEOLYTIC SUBUNIT"/>
    <property type="match status" value="1"/>
</dbReference>
<evidence type="ECO:0000256" key="1">
    <source>
        <dbReference type="ARBA" id="ARBA00007039"/>
    </source>
</evidence>
<protein>
    <recommendedName>
        <fullName evidence="2">ATP-dependent Clp protease proteolytic subunit</fullName>
    </recommendedName>
</protein>
<organism evidence="4 5">
    <name type="scientific">Diacronema lutheri</name>
    <name type="common">Unicellular marine alga</name>
    <name type="synonym">Monochrysis lutheri</name>
    <dbReference type="NCBI Taxonomy" id="2081491"/>
    <lineage>
        <taxon>Eukaryota</taxon>
        <taxon>Haptista</taxon>
        <taxon>Haptophyta</taxon>
        <taxon>Pavlovophyceae</taxon>
        <taxon>Pavlovales</taxon>
        <taxon>Pavlovaceae</taxon>
        <taxon>Diacronema</taxon>
    </lineage>
</organism>
<dbReference type="GO" id="GO:0006515">
    <property type="term" value="P:protein quality control for misfolded or incompletely synthesized proteins"/>
    <property type="evidence" value="ECO:0007669"/>
    <property type="project" value="TreeGrafter"/>
</dbReference>
<dbReference type="PANTHER" id="PTHR10381:SF6">
    <property type="entry name" value="ATP-DEPENDENT CLP PROTEASE PROTEOLYTIC SUBUNIT-RELATED PROTEIN 3, CHLOROPLASTIC"/>
    <property type="match status" value="1"/>
</dbReference>
<dbReference type="InterPro" id="IPR001907">
    <property type="entry name" value="ClpP"/>
</dbReference>
<dbReference type="OrthoDB" id="2017408at2759"/>
<name>A0A8J5X2J4_DIALT</name>
<dbReference type="AlphaFoldDB" id="A0A8J5X2J4"/>
<dbReference type="GO" id="GO:0051117">
    <property type="term" value="F:ATPase binding"/>
    <property type="evidence" value="ECO:0007669"/>
    <property type="project" value="TreeGrafter"/>
</dbReference>
<dbReference type="SUPFAM" id="SSF52096">
    <property type="entry name" value="ClpP/crotonase"/>
    <property type="match status" value="1"/>
</dbReference>